<dbReference type="InterPro" id="IPR011604">
    <property type="entry name" value="PDDEXK-like_dom_sf"/>
</dbReference>
<organism evidence="2 3">
    <name type="scientific">Mya arenaria</name>
    <name type="common">Soft-shell clam</name>
    <dbReference type="NCBI Taxonomy" id="6604"/>
    <lineage>
        <taxon>Eukaryota</taxon>
        <taxon>Metazoa</taxon>
        <taxon>Spiralia</taxon>
        <taxon>Lophotrochozoa</taxon>
        <taxon>Mollusca</taxon>
        <taxon>Bivalvia</taxon>
        <taxon>Autobranchia</taxon>
        <taxon>Heteroconchia</taxon>
        <taxon>Euheterodonta</taxon>
        <taxon>Imparidentia</taxon>
        <taxon>Neoheterodontei</taxon>
        <taxon>Myida</taxon>
        <taxon>Myoidea</taxon>
        <taxon>Myidae</taxon>
        <taxon>Mya</taxon>
    </lineage>
</organism>
<dbReference type="InterPro" id="IPR011335">
    <property type="entry name" value="Restrct_endonuc-II-like"/>
</dbReference>
<protein>
    <recommendedName>
        <fullName evidence="1">YqaJ viral recombinase domain-containing protein</fullName>
    </recommendedName>
</protein>
<dbReference type="PANTHER" id="PTHR46609:SF8">
    <property type="entry name" value="YQAJ VIRAL RECOMBINASE DOMAIN-CONTAINING PROTEIN"/>
    <property type="match status" value="1"/>
</dbReference>
<accession>A0ABY7EKW5</accession>
<evidence type="ECO:0000313" key="3">
    <source>
        <dbReference type="Proteomes" id="UP001164746"/>
    </source>
</evidence>
<keyword evidence="3" id="KW-1185">Reference proteome</keyword>
<dbReference type="PANTHER" id="PTHR46609">
    <property type="entry name" value="EXONUCLEASE, PHAGE-TYPE/RECB, C-TERMINAL DOMAIN-CONTAINING PROTEIN"/>
    <property type="match status" value="1"/>
</dbReference>
<feature type="domain" description="YqaJ viral recombinase" evidence="1">
    <location>
        <begin position="9"/>
        <end position="85"/>
    </location>
</feature>
<dbReference type="Gene3D" id="3.90.320.10">
    <property type="match status" value="1"/>
</dbReference>
<dbReference type="SUPFAM" id="SSF52980">
    <property type="entry name" value="Restriction endonuclease-like"/>
    <property type="match status" value="1"/>
</dbReference>
<dbReference type="InterPro" id="IPR051703">
    <property type="entry name" value="NF-kappa-B_Signaling_Reg"/>
</dbReference>
<dbReference type="InterPro" id="IPR019080">
    <property type="entry name" value="YqaJ_viral_recombinase"/>
</dbReference>
<proteinExistence type="predicted"/>
<dbReference type="CDD" id="cd22343">
    <property type="entry name" value="PDDEXK_lambda_exonuclease-like"/>
    <property type="match status" value="1"/>
</dbReference>
<gene>
    <name evidence="2" type="ORF">MAR_035699</name>
</gene>
<name>A0ABY7EKW5_MYAAR</name>
<dbReference type="EMBL" id="CP111018">
    <property type="protein sequence ID" value="WAR10623.1"/>
    <property type="molecule type" value="Genomic_DNA"/>
</dbReference>
<sequence length="127" mass="15138">MRQRIEHFNVSDHNTYPLFAATPDELRECLCHDMGLVEIKCSYKHIDSKIEDIKDLCFYLNSDNELKTNHRFYSQIQFQMYVCGKIFCDFVVFTYKGIVIQTVPYDPEFVNRLIKKCTYFAINDLEI</sequence>
<evidence type="ECO:0000313" key="2">
    <source>
        <dbReference type="EMBL" id="WAR10623.1"/>
    </source>
</evidence>
<dbReference type="Proteomes" id="UP001164746">
    <property type="component" value="Chromosome 7"/>
</dbReference>
<evidence type="ECO:0000259" key="1">
    <source>
        <dbReference type="Pfam" id="PF09588"/>
    </source>
</evidence>
<reference evidence="2" key="1">
    <citation type="submission" date="2022-11" db="EMBL/GenBank/DDBJ databases">
        <title>Centuries of genome instability and evolution in soft-shell clam transmissible cancer (bioRxiv).</title>
        <authorList>
            <person name="Hart S.F.M."/>
            <person name="Yonemitsu M.A."/>
            <person name="Giersch R.M."/>
            <person name="Beal B.F."/>
            <person name="Arriagada G."/>
            <person name="Davis B.W."/>
            <person name="Ostrander E.A."/>
            <person name="Goff S.P."/>
            <person name="Metzger M.J."/>
        </authorList>
    </citation>
    <scope>NUCLEOTIDE SEQUENCE</scope>
    <source>
        <strain evidence="2">MELC-2E11</strain>
        <tissue evidence="2">Siphon/mantle</tissue>
    </source>
</reference>
<dbReference type="Pfam" id="PF09588">
    <property type="entry name" value="YqaJ"/>
    <property type="match status" value="1"/>
</dbReference>